<feature type="signal peptide" evidence="2">
    <location>
        <begin position="1"/>
        <end position="19"/>
    </location>
</feature>
<protein>
    <submittedName>
        <fullName evidence="3">Lipoprotein LppI</fullName>
    </submittedName>
</protein>
<feature type="chain" id="PRO_5038675190" evidence="2">
    <location>
        <begin position="20"/>
        <end position="234"/>
    </location>
</feature>
<evidence type="ECO:0000313" key="5">
    <source>
        <dbReference type="Proteomes" id="UP000199251"/>
    </source>
</evidence>
<sequence>MRTAVLVTLSVLLAGCSHSGGGQSASSQTPNTTAVSGFSPTSPAAPGSKPPGPSAPPAAGAPISDVIAWIEAGHAADPAHYHAVTRDGVTTQLGNDVAFTVAASPPGRPVACTTDSAHTGGALTCLVDLSSPPPRPDTAYGEWKGGWVTFDGTNLQVGAARADPGPFVNGNGAELAAGDTLSYDDYRCRADQAGLFCVNYARQSAVRFSGAGIQQFGCLRSVPPPDGIGIAFGC</sequence>
<evidence type="ECO:0000313" key="3">
    <source>
        <dbReference type="EMBL" id="CQD15482.1"/>
    </source>
</evidence>
<evidence type="ECO:0000313" key="6">
    <source>
        <dbReference type="Proteomes" id="UP001055171"/>
    </source>
</evidence>
<dbReference type="STRING" id="141349.BN1232_03315"/>
<evidence type="ECO:0000256" key="1">
    <source>
        <dbReference type="SAM" id="MobiDB-lite"/>
    </source>
</evidence>
<proteinExistence type="predicted"/>
<dbReference type="Proteomes" id="UP001055171">
    <property type="component" value="Chromosome"/>
</dbReference>
<dbReference type="Proteomes" id="UP000199251">
    <property type="component" value="Unassembled WGS sequence"/>
</dbReference>
<keyword evidence="6" id="KW-1185">Reference proteome</keyword>
<gene>
    <name evidence="3" type="primary">lppI</name>
    <name evidence="3" type="ORF">BN1232_03315</name>
    <name evidence="4" type="ORF">MJO58_15665</name>
</gene>
<feature type="region of interest" description="Disordered" evidence="1">
    <location>
        <begin position="19"/>
        <end position="60"/>
    </location>
</feature>
<feature type="compositionally biased region" description="Polar residues" evidence="1">
    <location>
        <begin position="29"/>
        <end position="38"/>
    </location>
</feature>
<dbReference type="AlphaFoldDB" id="A0A0E4CNW7"/>
<dbReference type="EMBL" id="CTEE01000001">
    <property type="protein sequence ID" value="CQD15482.1"/>
    <property type="molecule type" value="Genomic_DNA"/>
</dbReference>
<accession>A0A0E4CNW7</accession>
<evidence type="ECO:0000256" key="2">
    <source>
        <dbReference type="SAM" id="SignalP"/>
    </source>
</evidence>
<name>A0A0E4CNW7_MYCLN</name>
<dbReference type="PROSITE" id="PS51257">
    <property type="entry name" value="PROKAR_LIPOPROTEIN"/>
    <property type="match status" value="1"/>
</dbReference>
<keyword evidence="2" id="KW-0732">Signal</keyword>
<dbReference type="OrthoDB" id="4539803at2"/>
<keyword evidence="3" id="KW-0449">Lipoprotein</keyword>
<reference evidence="3 5" key="1">
    <citation type="submission" date="2015-03" db="EMBL/GenBank/DDBJ databases">
        <authorList>
            <person name="Urmite Genomes"/>
        </authorList>
    </citation>
    <scope>NUCLEOTIDE SEQUENCE [LARGE SCALE GENOMIC DNA]</scope>
    <source>
        <strain evidence="3 5">CSUR P1491</strain>
    </source>
</reference>
<evidence type="ECO:0000313" key="4">
    <source>
        <dbReference type="EMBL" id="ULP40444.1"/>
    </source>
</evidence>
<reference evidence="4" key="2">
    <citation type="submission" date="2022-08" db="EMBL/GenBank/DDBJ databases">
        <title>Complete genome sequence of 14 non-tuberculosis mycobacteria type-strains.</title>
        <authorList>
            <person name="Igarashi Y."/>
            <person name="Osugi A."/>
            <person name="Mitarai S."/>
        </authorList>
    </citation>
    <scope>NUCLEOTIDE SEQUENCE</scope>
    <source>
        <strain evidence="4">ATCC 51985</strain>
    </source>
</reference>
<organism evidence="3 5">
    <name type="scientific">Mycobacterium lentiflavum</name>
    <dbReference type="NCBI Taxonomy" id="141349"/>
    <lineage>
        <taxon>Bacteria</taxon>
        <taxon>Bacillati</taxon>
        <taxon>Actinomycetota</taxon>
        <taxon>Actinomycetes</taxon>
        <taxon>Mycobacteriales</taxon>
        <taxon>Mycobacteriaceae</taxon>
        <taxon>Mycobacterium</taxon>
        <taxon>Mycobacterium simiae complex</taxon>
    </lineage>
</organism>
<dbReference type="EMBL" id="CP092423">
    <property type="protein sequence ID" value="ULP40444.1"/>
    <property type="molecule type" value="Genomic_DNA"/>
</dbReference>
<dbReference type="RefSeq" id="WP_090603086.1">
    <property type="nucleotide sequence ID" value="NZ_CP092423.2"/>
</dbReference>